<evidence type="ECO:0000256" key="3">
    <source>
        <dbReference type="ARBA" id="ARBA00012452"/>
    </source>
</evidence>
<dbReference type="GO" id="GO:0004364">
    <property type="term" value="F:glutathione transferase activity"/>
    <property type="evidence" value="ECO:0007669"/>
    <property type="project" value="UniProtKB-EC"/>
</dbReference>
<dbReference type="InterPro" id="IPR004046">
    <property type="entry name" value="GST_C"/>
</dbReference>
<dbReference type="InterPro" id="IPR010987">
    <property type="entry name" value="Glutathione-S-Trfase_C-like"/>
</dbReference>
<comment type="subunit">
    <text evidence="2">Homodimer.</text>
</comment>
<dbReference type="OMA" id="KKSCVFG"/>
<feature type="domain" description="GST N-terminal" evidence="6">
    <location>
        <begin position="1"/>
        <end position="87"/>
    </location>
</feature>
<sequence length="220" mass="25189">MTDIDNKSLAEPIRLLLVDNDIPFEDDQFEREKWAALKPSTTKTSLLAGKTFKAPLGQVPILYHNNVPLAQSGAILRHLARKHGLYGSDLNEAAYIDMFYESVIDARRKYQEFIYRDSETRENFINNIKVELKKIEDLCTKHKCFPPLKPGGYICGSKMTYADYVFFEFLDALVTLDDAILDNLTQVKEYYKSVAARPHLAKYLASDKRKVMKINGNGKQ</sequence>
<evidence type="ECO:0000313" key="9">
    <source>
        <dbReference type="WBParaSite" id="nRc.2.0.1.t04968-RA"/>
    </source>
</evidence>
<evidence type="ECO:0000256" key="4">
    <source>
        <dbReference type="ARBA" id="ARBA00022679"/>
    </source>
</evidence>
<dbReference type="PROSITE" id="PS50404">
    <property type="entry name" value="GST_NTER"/>
    <property type="match status" value="1"/>
</dbReference>
<dbReference type="PROSITE" id="PS50405">
    <property type="entry name" value="GST_CTER"/>
    <property type="match status" value="1"/>
</dbReference>
<evidence type="ECO:0000259" key="7">
    <source>
        <dbReference type="PROSITE" id="PS50405"/>
    </source>
</evidence>
<comment type="similarity">
    <text evidence="1">Belongs to the GST superfamily. Pi family.</text>
</comment>
<evidence type="ECO:0000256" key="2">
    <source>
        <dbReference type="ARBA" id="ARBA00011738"/>
    </source>
</evidence>
<dbReference type="InterPro" id="IPR040079">
    <property type="entry name" value="Glutathione_S-Trfase"/>
</dbReference>
<evidence type="ECO:0000256" key="5">
    <source>
        <dbReference type="ARBA" id="ARBA00032759"/>
    </source>
</evidence>
<evidence type="ECO:0000256" key="1">
    <source>
        <dbReference type="ARBA" id="ARBA00007297"/>
    </source>
</evidence>
<dbReference type="SFLD" id="SFLDS00019">
    <property type="entry name" value="Glutathione_Transferase_(cytos"/>
    <property type="match status" value="1"/>
</dbReference>
<feature type="domain" description="GST C-terminal" evidence="7">
    <location>
        <begin position="89"/>
        <end position="214"/>
    </location>
</feature>
<dbReference type="InterPro" id="IPR050213">
    <property type="entry name" value="GST_superfamily"/>
</dbReference>
<dbReference type="GO" id="GO:0005829">
    <property type="term" value="C:cytosol"/>
    <property type="evidence" value="ECO:0007669"/>
    <property type="project" value="TreeGrafter"/>
</dbReference>
<dbReference type="Pfam" id="PF14497">
    <property type="entry name" value="GST_C_3"/>
    <property type="match status" value="1"/>
</dbReference>
<dbReference type="Gene3D" id="1.20.1050.130">
    <property type="match status" value="1"/>
</dbReference>
<dbReference type="AlphaFoldDB" id="A0A915HSS0"/>
<dbReference type="InterPro" id="IPR036249">
    <property type="entry name" value="Thioredoxin-like_sf"/>
</dbReference>
<dbReference type="SUPFAM" id="SSF52833">
    <property type="entry name" value="Thioredoxin-like"/>
    <property type="match status" value="1"/>
</dbReference>
<dbReference type="InterPro" id="IPR004045">
    <property type="entry name" value="Glutathione_S-Trfase_N"/>
</dbReference>
<dbReference type="InterPro" id="IPR036282">
    <property type="entry name" value="Glutathione-S-Trfase_C_sf"/>
</dbReference>
<organism evidence="8 9">
    <name type="scientific">Romanomermis culicivorax</name>
    <name type="common">Nematode worm</name>
    <dbReference type="NCBI Taxonomy" id="13658"/>
    <lineage>
        <taxon>Eukaryota</taxon>
        <taxon>Metazoa</taxon>
        <taxon>Ecdysozoa</taxon>
        <taxon>Nematoda</taxon>
        <taxon>Enoplea</taxon>
        <taxon>Dorylaimia</taxon>
        <taxon>Mermithida</taxon>
        <taxon>Mermithoidea</taxon>
        <taxon>Mermithidae</taxon>
        <taxon>Romanomermis</taxon>
    </lineage>
</organism>
<protein>
    <recommendedName>
        <fullName evidence="3">glutathione transferase</fullName>
        <ecNumber evidence="3">2.5.1.18</ecNumber>
    </recommendedName>
    <alternativeName>
        <fullName evidence="5">GST class-pi</fullName>
    </alternativeName>
</protein>
<dbReference type="WBParaSite" id="nRc.2.0.1.t04968-RA">
    <property type="protein sequence ID" value="nRc.2.0.1.t04968-RA"/>
    <property type="gene ID" value="nRc.2.0.1.g04968"/>
</dbReference>
<keyword evidence="8" id="KW-1185">Reference proteome</keyword>
<keyword evidence="4" id="KW-0808">Transferase</keyword>
<name>A0A915HSS0_ROMCU</name>
<dbReference type="Pfam" id="PF02798">
    <property type="entry name" value="GST_N"/>
    <property type="match status" value="1"/>
</dbReference>
<reference evidence="9" key="1">
    <citation type="submission" date="2022-11" db="UniProtKB">
        <authorList>
            <consortium name="WormBaseParasite"/>
        </authorList>
    </citation>
    <scope>IDENTIFICATION</scope>
</reference>
<dbReference type="EC" id="2.5.1.18" evidence="3"/>
<evidence type="ECO:0000259" key="6">
    <source>
        <dbReference type="PROSITE" id="PS50404"/>
    </source>
</evidence>
<dbReference type="SUPFAM" id="SSF47616">
    <property type="entry name" value="GST C-terminal domain-like"/>
    <property type="match status" value="1"/>
</dbReference>
<dbReference type="PANTHER" id="PTHR11571">
    <property type="entry name" value="GLUTATHIONE S-TRANSFERASE"/>
    <property type="match status" value="1"/>
</dbReference>
<dbReference type="FunFam" id="1.20.1050.10:FF:000020">
    <property type="entry name" value="Glutathione S-transferase P 1"/>
    <property type="match status" value="1"/>
</dbReference>
<proteinExistence type="inferred from homology"/>
<accession>A0A915HSS0</accession>
<evidence type="ECO:0000313" key="8">
    <source>
        <dbReference type="Proteomes" id="UP000887565"/>
    </source>
</evidence>
<dbReference type="PANTHER" id="PTHR11571:SF141">
    <property type="entry name" value="GLUTATHIONE S-TRANSFERASE"/>
    <property type="match status" value="1"/>
</dbReference>
<dbReference type="Proteomes" id="UP000887565">
    <property type="component" value="Unplaced"/>
</dbReference>
<dbReference type="GO" id="GO:0006749">
    <property type="term" value="P:glutathione metabolic process"/>
    <property type="evidence" value="ECO:0007669"/>
    <property type="project" value="TreeGrafter"/>
</dbReference>